<dbReference type="KEGG" id="tps:THAPSDRAFT_22486"/>
<feature type="region of interest" description="Disordered" evidence="1">
    <location>
        <begin position="445"/>
        <end position="477"/>
    </location>
</feature>
<accession>B8C0N3</accession>
<organism evidence="2 3">
    <name type="scientific">Thalassiosira pseudonana</name>
    <name type="common">Marine diatom</name>
    <name type="synonym">Cyclotella nana</name>
    <dbReference type="NCBI Taxonomy" id="35128"/>
    <lineage>
        <taxon>Eukaryota</taxon>
        <taxon>Sar</taxon>
        <taxon>Stramenopiles</taxon>
        <taxon>Ochrophyta</taxon>
        <taxon>Bacillariophyta</taxon>
        <taxon>Coscinodiscophyceae</taxon>
        <taxon>Thalassiosirophycidae</taxon>
        <taxon>Thalassiosirales</taxon>
        <taxon>Thalassiosiraceae</taxon>
        <taxon>Thalassiosira</taxon>
    </lineage>
</organism>
<feature type="compositionally biased region" description="Basic residues" evidence="1">
    <location>
        <begin position="458"/>
        <end position="476"/>
    </location>
</feature>
<dbReference type="AlphaFoldDB" id="B8C0N3"/>
<dbReference type="EMBL" id="CM000641">
    <property type="protein sequence ID" value="EED93548.1"/>
    <property type="molecule type" value="Genomic_DNA"/>
</dbReference>
<evidence type="ECO:0000313" key="3">
    <source>
        <dbReference type="Proteomes" id="UP000001449"/>
    </source>
</evidence>
<dbReference type="eggNOG" id="ENOG502QZ46">
    <property type="taxonomic scope" value="Eukaryota"/>
</dbReference>
<dbReference type="HOGENOM" id="CLU_468936_0_0_1"/>
<dbReference type="GeneID" id="7451404"/>
<feature type="compositionally biased region" description="Basic and acidic residues" evidence="1">
    <location>
        <begin position="7"/>
        <end position="32"/>
    </location>
</feature>
<sequence>MKTSKKHREDTPKTEVDESDSFRAMEMIRKLSFDTGSVPEQTRAPSSVCSAPPALLASNPDVNGDKTEDEEVQPANASDRSASPPLPPRIQRIGSPANSFISLQNMQVFHNRHRARSASLSEMSDSCLHEFCLQKDNADDDNEDESSLEDSCLSGVSSDSIGEYAPVRLNTIENVVSTSIQASPQAQHLTAMQSQAPMIWNRGRTSTLTSDQSSYVSPASTSSSSSLSSYVDSSSISTHEEELNDANDPPGYYEVDCTGFGDSHLYGLGAGYLSMQDDMHCDFNDIAVEDQFQDEDVLRPRLNSETLRRWNVICNVEENEHGLTTSKHHHIMRALSCPDVQTLAVDTTVDHFQPNDEIEISPDKPPHMMATATPTSAQSRSIFSYTNSGSPSTISSDMSDVDEIQSDLDFDIAVIYSTEASIEKDVGVIISEGADIINGTVHLKKTHRRSASGNSGFGKRRHTSKAGGNRHHRRHKSDGNVFNFSCFASEKRKKESRVFSLDEFPLSSIVEDAKSACSLAEELQPSHDNLVNILSRSFQSDDFNVAALGKEILGSVIERQKEKICWFAIGCSFGLLLPYLTK</sequence>
<evidence type="ECO:0000313" key="2">
    <source>
        <dbReference type="EMBL" id="EED93548.1"/>
    </source>
</evidence>
<feature type="region of interest" description="Disordered" evidence="1">
    <location>
        <begin position="1"/>
        <end position="89"/>
    </location>
</feature>
<reference evidence="2 3" key="2">
    <citation type="journal article" date="2008" name="Nature">
        <title>The Phaeodactylum genome reveals the evolutionary history of diatom genomes.</title>
        <authorList>
            <person name="Bowler C."/>
            <person name="Allen A.E."/>
            <person name="Badger J.H."/>
            <person name="Grimwood J."/>
            <person name="Jabbari K."/>
            <person name="Kuo A."/>
            <person name="Maheswari U."/>
            <person name="Martens C."/>
            <person name="Maumus F."/>
            <person name="Otillar R.P."/>
            <person name="Rayko E."/>
            <person name="Salamov A."/>
            <person name="Vandepoele K."/>
            <person name="Beszteri B."/>
            <person name="Gruber A."/>
            <person name="Heijde M."/>
            <person name="Katinka M."/>
            <person name="Mock T."/>
            <person name="Valentin K."/>
            <person name="Verret F."/>
            <person name="Berges J.A."/>
            <person name="Brownlee C."/>
            <person name="Cadoret J.P."/>
            <person name="Chiovitti A."/>
            <person name="Choi C.J."/>
            <person name="Coesel S."/>
            <person name="De Martino A."/>
            <person name="Detter J.C."/>
            <person name="Durkin C."/>
            <person name="Falciatore A."/>
            <person name="Fournet J."/>
            <person name="Haruta M."/>
            <person name="Huysman M.J."/>
            <person name="Jenkins B.D."/>
            <person name="Jiroutova K."/>
            <person name="Jorgensen R.E."/>
            <person name="Joubert Y."/>
            <person name="Kaplan A."/>
            <person name="Kroger N."/>
            <person name="Kroth P.G."/>
            <person name="La Roche J."/>
            <person name="Lindquist E."/>
            <person name="Lommer M."/>
            <person name="Martin-Jezequel V."/>
            <person name="Lopez P.J."/>
            <person name="Lucas S."/>
            <person name="Mangogna M."/>
            <person name="McGinnis K."/>
            <person name="Medlin L.K."/>
            <person name="Montsant A."/>
            <person name="Oudot-Le Secq M.P."/>
            <person name="Napoli C."/>
            <person name="Obornik M."/>
            <person name="Parker M.S."/>
            <person name="Petit J.L."/>
            <person name="Porcel B.M."/>
            <person name="Poulsen N."/>
            <person name="Robison M."/>
            <person name="Rychlewski L."/>
            <person name="Rynearson T.A."/>
            <person name="Schmutz J."/>
            <person name="Shapiro H."/>
            <person name="Siaut M."/>
            <person name="Stanley M."/>
            <person name="Sussman M.R."/>
            <person name="Taylor A.R."/>
            <person name="Vardi A."/>
            <person name="von Dassow P."/>
            <person name="Vyverman W."/>
            <person name="Willis A."/>
            <person name="Wyrwicz L.S."/>
            <person name="Rokhsar D.S."/>
            <person name="Weissenbach J."/>
            <person name="Armbrust E.V."/>
            <person name="Green B.R."/>
            <person name="Van de Peer Y."/>
            <person name="Grigoriev I.V."/>
        </authorList>
    </citation>
    <scope>NUCLEOTIDE SEQUENCE [LARGE SCALE GENOMIC DNA]</scope>
    <source>
        <strain evidence="2 3">CCMP1335</strain>
    </source>
</reference>
<protein>
    <submittedName>
        <fullName evidence="2">Uncharacterized protein</fullName>
    </submittedName>
</protein>
<name>B8C0N3_THAPS</name>
<proteinExistence type="predicted"/>
<reference evidence="2 3" key="1">
    <citation type="journal article" date="2004" name="Science">
        <title>The genome of the diatom Thalassiosira pseudonana: ecology, evolution, and metabolism.</title>
        <authorList>
            <person name="Armbrust E.V."/>
            <person name="Berges J.A."/>
            <person name="Bowler C."/>
            <person name="Green B.R."/>
            <person name="Martinez D."/>
            <person name="Putnam N.H."/>
            <person name="Zhou S."/>
            <person name="Allen A.E."/>
            <person name="Apt K.E."/>
            <person name="Bechner M."/>
            <person name="Brzezinski M.A."/>
            <person name="Chaal B.K."/>
            <person name="Chiovitti A."/>
            <person name="Davis A.K."/>
            <person name="Demarest M.S."/>
            <person name="Detter J.C."/>
            <person name="Glavina T."/>
            <person name="Goodstein D."/>
            <person name="Hadi M.Z."/>
            <person name="Hellsten U."/>
            <person name="Hildebrand M."/>
            <person name="Jenkins B.D."/>
            <person name="Jurka J."/>
            <person name="Kapitonov V.V."/>
            <person name="Kroger N."/>
            <person name="Lau W.W."/>
            <person name="Lane T.W."/>
            <person name="Larimer F.W."/>
            <person name="Lippmeier J.C."/>
            <person name="Lucas S."/>
            <person name="Medina M."/>
            <person name="Montsant A."/>
            <person name="Obornik M."/>
            <person name="Parker M.S."/>
            <person name="Palenik B."/>
            <person name="Pazour G.J."/>
            <person name="Richardson P.M."/>
            <person name="Rynearson T.A."/>
            <person name="Saito M.A."/>
            <person name="Schwartz D.C."/>
            <person name="Thamatrakoln K."/>
            <person name="Valentin K."/>
            <person name="Vardi A."/>
            <person name="Wilkerson F.P."/>
            <person name="Rokhsar D.S."/>
        </authorList>
    </citation>
    <scope>NUCLEOTIDE SEQUENCE [LARGE SCALE GENOMIC DNA]</scope>
    <source>
        <strain evidence="2 3">CCMP1335</strain>
    </source>
</reference>
<feature type="compositionally biased region" description="Polar residues" evidence="1">
    <location>
        <begin position="34"/>
        <end position="49"/>
    </location>
</feature>
<dbReference type="PaxDb" id="35128-Thaps22486"/>
<dbReference type="InParanoid" id="B8C0N3"/>
<feature type="region of interest" description="Disordered" evidence="1">
    <location>
        <begin position="209"/>
        <end position="249"/>
    </location>
</feature>
<evidence type="ECO:0000256" key="1">
    <source>
        <dbReference type="SAM" id="MobiDB-lite"/>
    </source>
</evidence>
<feature type="compositionally biased region" description="Low complexity" evidence="1">
    <location>
        <begin position="213"/>
        <end position="237"/>
    </location>
</feature>
<gene>
    <name evidence="2" type="ORF">THAPSDRAFT_22486</name>
</gene>
<keyword evidence="3" id="KW-1185">Reference proteome</keyword>
<dbReference type="RefSeq" id="XP_002290011.1">
    <property type="nucleotide sequence ID" value="XM_002289975.1"/>
</dbReference>
<dbReference type="Proteomes" id="UP000001449">
    <property type="component" value="Chromosome 4"/>
</dbReference>